<dbReference type="Proteomes" id="UP000484255">
    <property type="component" value="Unassembled WGS sequence"/>
</dbReference>
<accession>A0A7C9TJQ5</accession>
<dbReference type="RefSeq" id="WP_163457772.1">
    <property type="nucleotide sequence ID" value="NZ_JAAGOH010000013.1"/>
</dbReference>
<organism evidence="2 3">
    <name type="scientific">Ideonella livida</name>
    <dbReference type="NCBI Taxonomy" id="2707176"/>
    <lineage>
        <taxon>Bacteria</taxon>
        <taxon>Pseudomonadati</taxon>
        <taxon>Pseudomonadota</taxon>
        <taxon>Betaproteobacteria</taxon>
        <taxon>Burkholderiales</taxon>
        <taxon>Sphaerotilaceae</taxon>
        <taxon>Ideonella</taxon>
    </lineage>
</organism>
<evidence type="ECO:0000313" key="2">
    <source>
        <dbReference type="EMBL" id="NDY91918.1"/>
    </source>
</evidence>
<reference evidence="2 3" key="1">
    <citation type="submission" date="2020-02" db="EMBL/GenBank/DDBJ databases">
        <title>Ideonella bacterium strain TBM-1.</title>
        <authorList>
            <person name="Chen W.-M."/>
        </authorList>
    </citation>
    <scope>NUCLEOTIDE SEQUENCE [LARGE SCALE GENOMIC DNA]</scope>
    <source>
        <strain evidence="2 3">TBM-1</strain>
    </source>
</reference>
<keyword evidence="1" id="KW-0732">Signal</keyword>
<proteinExistence type="predicted"/>
<comment type="caution">
    <text evidence="2">The sequence shown here is derived from an EMBL/GenBank/DDBJ whole genome shotgun (WGS) entry which is preliminary data.</text>
</comment>
<gene>
    <name evidence="2" type="ORF">G3A44_12050</name>
</gene>
<dbReference type="EMBL" id="JAAGOH010000013">
    <property type="protein sequence ID" value="NDY91918.1"/>
    <property type="molecule type" value="Genomic_DNA"/>
</dbReference>
<protein>
    <submittedName>
        <fullName evidence="2">DUF3015 domain-containing protein</fullName>
    </submittedName>
</protein>
<dbReference type="Pfam" id="PF11220">
    <property type="entry name" value="DUF3015"/>
    <property type="match status" value="1"/>
</dbReference>
<name>A0A7C9TJQ5_9BURK</name>
<sequence>MKLKLTAAALVCAASTFVAPAVQARPLADVYTQCGIGAMLFADTSWAAVTSNILWDWGTTAISSDLSSADNCKGGQAKTAAFIFHSYAQLEQDLARGEGEHLDALMATAGCAAPAQGQVKTALRSQLATRVASPDYAQATRLDNARALLDTLNAQAAGTCTI</sequence>
<feature type="chain" id="PRO_5028854330" evidence="1">
    <location>
        <begin position="25"/>
        <end position="162"/>
    </location>
</feature>
<dbReference type="AlphaFoldDB" id="A0A7C9TJQ5"/>
<feature type="signal peptide" evidence="1">
    <location>
        <begin position="1"/>
        <end position="24"/>
    </location>
</feature>
<evidence type="ECO:0000256" key="1">
    <source>
        <dbReference type="SAM" id="SignalP"/>
    </source>
</evidence>
<keyword evidence="3" id="KW-1185">Reference proteome</keyword>
<dbReference type="InterPro" id="IPR021383">
    <property type="entry name" value="DUF3015"/>
</dbReference>
<evidence type="ECO:0000313" key="3">
    <source>
        <dbReference type="Proteomes" id="UP000484255"/>
    </source>
</evidence>